<dbReference type="EMBL" id="CH991556">
    <property type="protein sequence ID" value="EDQ88074.1"/>
    <property type="molecule type" value="Genomic_DNA"/>
</dbReference>
<sequence length="644" mass="67545">MAAAVRMWMWFAVLLVAAPYGAAVAPCFYGGNESAAIHVDADVSYGAAYNSFTERHETLLLDVYTTAAGTRPGASPRPLVVVVHGGNCQFGTKSDPVFVALAQRLARLGFVAASVDYRLYADCVTGIEPVTKDVVDALEYLHTNAATWNIDNTRIALVGSSAGAIASLRAGYVTGSPHAKAIISISGLLLNLPDINDVAAIDSSEPPLYLLHGTDDPILPYSSSVDMYAEAKSKGVPAILRLCPAGHVPWDLVLTTYFGDILRFLVAKLDLTPMCDKPAPVNITFPLLYSNLSAIAPTAIDRTAQIRPARHYNTSALPALVVQLSNSPSMPELNLATPYHTLQLDDADFAQANPRIVLQSAILAMTLKGMEFDGLQLYLIADSAHAALAYNLSCVAGDQITALLATSAGLPSPNTLDECGCDGNDDAPCFDRDQCPLTTVLAQFSATDVCFSGQTQTPRLVLQGSADTTTPTDGGSSHDNSAGSWLQLPADYVFAWMFKLGGDRAVASAPLGAPVPTEAPAWSCRNCTDCTVDTVACAVQGAGGNLSSQFFRANTETLALWGLPSPSGATTTTAPAPSTNASNTGAIIGGVLGGLACVALLITGTLVLQRRKYFQRAPSVTYNQFEGSAEESDAEGDLVASDPV</sequence>
<dbReference type="InterPro" id="IPR029058">
    <property type="entry name" value="AB_hydrolase_fold"/>
</dbReference>
<gene>
    <name evidence="5" type="ORF">MONBRDRAFT_37615</name>
</gene>
<evidence type="ECO:0000313" key="5">
    <source>
        <dbReference type="EMBL" id="EDQ88074.1"/>
    </source>
</evidence>
<dbReference type="PANTHER" id="PTHR48081">
    <property type="entry name" value="AB HYDROLASE SUPERFAMILY PROTEIN C4A8.06C"/>
    <property type="match status" value="1"/>
</dbReference>
<dbReference type="InterPro" id="IPR050300">
    <property type="entry name" value="GDXG_lipolytic_enzyme"/>
</dbReference>
<feature type="chain" id="PRO_5002742616" description="BD-FAE-like domain-containing protein" evidence="3">
    <location>
        <begin position="24"/>
        <end position="644"/>
    </location>
</feature>
<dbReference type="Proteomes" id="UP000001357">
    <property type="component" value="Unassembled WGS sequence"/>
</dbReference>
<dbReference type="AlphaFoldDB" id="A9V2U2"/>
<keyword evidence="2" id="KW-0472">Membrane</keyword>
<evidence type="ECO:0000259" key="4">
    <source>
        <dbReference type="Pfam" id="PF20434"/>
    </source>
</evidence>
<dbReference type="GeneID" id="5892425"/>
<dbReference type="Pfam" id="PF20434">
    <property type="entry name" value="BD-FAE"/>
    <property type="match status" value="1"/>
</dbReference>
<organism evidence="5 6">
    <name type="scientific">Monosiga brevicollis</name>
    <name type="common">Choanoflagellate</name>
    <dbReference type="NCBI Taxonomy" id="81824"/>
    <lineage>
        <taxon>Eukaryota</taxon>
        <taxon>Choanoflagellata</taxon>
        <taxon>Craspedida</taxon>
        <taxon>Salpingoecidae</taxon>
        <taxon>Monosiga</taxon>
    </lineage>
</organism>
<dbReference type="KEGG" id="mbr:MONBRDRAFT_37615"/>
<keyword evidence="2" id="KW-0812">Transmembrane</keyword>
<accession>A9V2U2</accession>
<keyword evidence="2" id="KW-1133">Transmembrane helix</keyword>
<evidence type="ECO:0000256" key="3">
    <source>
        <dbReference type="SAM" id="SignalP"/>
    </source>
</evidence>
<feature type="transmembrane region" description="Helical" evidence="2">
    <location>
        <begin position="586"/>
        <end position="608"/>
    </location>
</feature>
<proteinExistence type="predicted"/>
<dbReference type="InterPro" id="IPR049492">
    <property type="entry name" value="BD-FAE-like_dom"/>
</dbReference>
<protein>
    <recommendedName>
        <fullName evidence="4">BD-FAE-like domain-containing protein</fullName>
    </recommendedName>
</protein>
<keyword evidence="6" id="KW-1185">Reference proteome</keyword>
<dbReference type="GO" id="GO:0016787">
    <property type="term" value="F:hydrolase activity"/>
    <property type="evidence" value="ECO:0007669"/>
    <property type="project" value="UniProtKB-KW"/>
</dbReference>
<dbReference type="Gene3D" id="3.40.50.1820">
    <property type="entry name" value="alpha/beta hydrolase"/>
    <property type="match status" value="1"/>
</dbReference>
<dbReference type="SUPFAM" id="SSF53474">
    <property type="entry name" value="alpha/beta-Hydrolases"/>
    <property type="match status" value="1"/>
</dbReference>
<dbReference type="InParanoid" id="A9V2U2"/>
<name>A9V2U2_MONBE</name>
<reference evidence="5 6" key="1">
    <citation type="journal article" date="2008" name="Nature">
        <title>The genome of the choanoflagellate Monosiga brevicollis and the origin of metazoans.</title>
        <authorList>
            <consortium name="JGI Sequencing"/>
            <person name="King N."/>
            <person name="Westbrook M.J."/>
            <person name="Young S.L."/>
            <person name="Kuo A."/>
            <person name="Abedin M."/>
            <person name="Chapman J."/>
            <person name="Fairclough S."/>
            <person name="Hellsten U."/>
            <person name="Isogai Y."/>
            <person name="Letunic I."/>
            <person name="Marr M."/>
            <person name="Pincus D."/>
            <person name="Putnam N."/>
            <person name="Rokas A."/>
            <person name="Wright K.J."/>
            <person name="Zuzow R."/>
            <person name="Dirks W."/>
            <person name="Good M."/>
            <person name="Goodstein D."/>
            <person name="Lemons D."/>
            <person name="Li W."/>
            <person name="Lyons J.B."/>
            <person name="Morris A."/>
            <person name="Nichols S."/>
            <person name="Richter D.J."/>
            <person name="Salamov A."/>
            <person name="Bork P."/>
            <person name="Lim W.A."/>
            <person name="Manning G."/>
            <person name="Miller W.T."/>
            <person name="McGinnis W."/>
            <person name="Shapiro H."/>
            <person name="Tjian R."/>
            <person name="Grigoriev I.V."/>
            <person name="Rokhsar D."/>
        </authorList>
    </citation>
    <scope>NUCLEOTIDE SEQUENCE [LARGE SCALE GENOMIC DNA]</scope>
    <source>
        <strain evidence="6">MX1 / ATCC 50154</strain>
    </source>
</reference>
<dbReference type="eggNOG" id="ENOG502T2IY">
    <property type="taxonomic scope" value="Eukaryota"/>
</dbReference>
<evidence type="ECO:0000256" key="1">
    <source>
        <dbReference type="ARBA" id="ARBA00022801"/>
    </source>
</evidence>
<feature type="domain" description="BD-FAE-like" evidence="4">
    <location>
        <begin position="61"/>
        <end position="173"/>
    </location>
</feature>
<dbReference type="STRING" id="81824.A9V2U2"/>
<dbReference type="RefSeq" id="XP_001747150.1">
    <property type="nucleotide sequence ID" value="XM_001747098.1"/>
</dbReference>
<feature type="signal peptide" evidence="3">
    <location>
        <begin position="1"/>
        <end position="23"/>
    </location>
</feature>
<evidence type="ECO:0000313" key="6">
    <source>
        <dbReference type="Proteomes" id="UP000001357"/>
    </source>
</evidence>
<evidence type="ECO:0000256" key="2">
    <source>
        <dbReference type="SAM" id="Phobius"/>
    </source>
</evidence>
<keyword evidence="1" id="KW-0378">Hydrolase</keyword>
<keyword evidence="3" id="KW-0732">Signal</keyword>